<evidence type="ECO:0000313" key="5">
    <source>
        <dbReference type="Proteomes" id="UP000562682"/>
    </source>
</evidence>
<dbReference type="PANTHER" id="PTHR24171">
    <property type="entry name" value="ANKYRIN REPEAT DOMAIN-CONTAINING PROTEIN 39-RELATED"/>
    <property type="match status" value="1"/>
</dbReference>
<dbReference type="EMBL" id="JAAOAK010000068">
    <property type="protein sequence ID" value="KAF5692208.1"/>
    <property type="molecule type" value="Genomic_DNA"/>
</dbReference>
<evidence type="ECO:0000256" key="3">
    <source>
        <dbReference type="PROSITE-ProRule" id="PRU00023"/>
    </source>
</evidence>
<evidence type="ECO:0000256" key="1">
    <source>
        <dbReference type="ARBA" id="ARBA00022737"/>
    </source>
</evidence>
<dbReference type="Pfam" id="PF12796">
    <property type="entry name" value="Ank_2"/>
    <property type="match status" value="1"/>
</dbReference>
<gene>
    <name evidence="4" type="ORF">FDENT_2979</name>
</gene>
<evidence type="ECO:0000256" key="2">
    <source>
        <dbReference type="ARBA" id="ARBA00023043"/>
    </source>
</evidence>
<dbReference type="Proteomes" id="UP000562682">
    <property type="component" value="Unassembled WGS sequence"/>
</dbReference>
<dbReference type="Gene3D" id="1.25.40.20">
    <property type="entry name" value="Ankyrin repeat-containing domain"/>
    <property type="match status" value="1"/>
</dbReference>
<keyword evidence="1" id="KW-0677">Repeat</keyword>
<proteinExistence type="predicted"/>
<dbReference type="AlphaFoldDB" id="A0A8H5XEM8"/>
<comment type="caution">
    <text evidence="4">The sequence shown here is derived from an EMBL/GenBank/DDBJ whole genome shotgun (WGS) entry which is preliminary data.</text>
</comment>
<keyword evidence="5" id="KW-1185">Reference proteome</keyword>
<feature type="repeat" description="ANK" evidence="3">
    <location>
        <begin position="111"/>
        <end position="143"/>
    </location>
</feature>
<keyword evidence="2 3" id="KW-0040">ANK repeat</keyword>
<name>A0A8H5XEM8_9HYPO</name>
<dbReference type="PROSITE" id="PS50088">
    <property type="entry name" value="ANK_REPEAT"/>
    <property type="match status" value="2"/>
</dbReference>
<reference evidence="4 5" key="1">
    <citation type="submission" date="2020-05" db="EMBL/GenBank/DDBJ databases">
        <title>Identification and distribution of gene clusters putatively required for synthesis of sphingolipid metabolism inhibitors in phylogenetically diverse species of the filamentous fungus Fusarium.</title>
        <authorList>
            <person name="Kim H.-S."/>
            <person name="Busman M."/>
            <person name="Brown D.W."/>
            <person name="Divon H."/>
            <person name="Uhlig S."/>
            <person name="Proctor R.H."/>
        </authorList>
    </citation>
    <scope>NUCLEOTIDE SEQUENCE [LARGE SCALE GENOMIC DNA]</scope>
    <source>
        <strain evidence="4 5">NRRL 25311</strain>
    </source>
</reference>
<accession>A0A8H5XEM8</accession>
<organism evidence="4 5">
    <name type="scientific">Fusarium denticulatum</name>
    <dbReference type="NCBI Taxonomy" id="48507"/>
    <lineage>
        <taxon>Eukaryota</taxon>
        <taxon>Fungi</taxon>
        <taxon>Dikarya</taxon>
        <taxon>Ascomycota</taxon>
        <taxon>Pezizomycotina</taxon>
        <taxon>Sordariomycetes</taxon>
        <taxon>Hypocreomycetidae</taxon>
        <taxon>Hypocreales</taxon>
        <taxon>Nectriaceae</taxon>
        <taxon>Fusarium</taxon>
        <taxon>Fusarium fujikuroi species complex</taxon>
    </lineage>
</organism>
<dbReference type="InterPro" id="IPR036770">
    <property type="entry name" value="Ankyrin_rpt-contain_sf"/>
</dbReference>
<protein>
    <submittedName>
        <fullName evidence="4">Heterokaryon incompatibility protein het-E-1</fullName>
    </submittedName>
</protein>
<dbReference type="SUPFAM" id="SSF48403">
    <property type="entry name" value="Ankyrin repeat"/>
    <property type="match status" value="1"/>
</dbReference>
<dbReference type="SMART" id="SM00248">
    <property type="entry name" value="ANK"/>
    <property type="match status" value="2"/>
</dbReference>
<dbReference type="PROSITE" id="PS50297">
    <property type="entry name" value="ANK_REP_REGION"/>
    <property type="match status" value="2"/>
</dbReference>
<evidence type="ECO:0000313" key="4">
    <source>
        <dbReference type="EMBL" id="KAF5692208.1"/>
    </source>
</evidence>
<sequence>MAHPTKDTYCTVLDLILERPDLNDLFSAFLDVYLAERGSFAHEQRSILNIPLISGNTDGLIIRLNELQGKALGCGEVTTFFLDITGDFIFKSTTRLESLSAIIDQKDIRHQNRTPLFVAAARNNVEAVNALLSHGADVNTTDDRNCTPLFVAVEQGAMEVVELLIGRSAHVDVMNASSHGLFDMAFVQKSWRMVDTLLEAGLSSKRINVDGRNLFGLVTLWACQPGIKPNIGLFKRLLDHGVDLYPIAFDTSNL</sequence>
<feature type="repeat" description="ANK" evidence="3">
    <location>
        <begin position="144"/>
        <end position="176"/>
    </location>
</feature>
<dbReference type="InterPro" id="IPR002110">
    <property type="entry name" value="Ankyrin_rpt"/>
</dbReference>